<evidence type="ECO:0000313" key="12">
    <source>
        <dbReference type="Proteomes" id="UP000015104"/>
    </source>
</evidence>
<keyword evidence="5" id="KW-0272">Extracellular matrix</keyword>
<dbReference type="GO" id="GO:0007517">
    <property type="term" value="P:muscle organ development"/>
    <property type="evidence" value="ECO:0007669"/>
    <property type="project" value="UniProtKB-ARBA"/>
</dbReference>
<keyword evidence="3 9" id="KW-0217">Developmental protein</keyword>
<dbReference type="InterPro" id="IPR043158">
    <property type="entry name" value="Wnt_C"/>
</dbReference>
<dbReference type="CDD" id="cd19338">
    <property type="entry name" value="Wnt_Wnt6"/>
    <property type="match status" value="1"/>
</dbReference>
<dbReference type="OrthoDB" id="5945655at2759"/>
<dbReference type="KEGG" id="tut:107371220"/>
<dbReference type="PANTHER" id="PTHR12027">
    <property type="entry name" value="WNT RELATED"/>
    <property type="match status" value="1"/>
</dbReference>
<keyword evidence="7" id="KW-1015">Disulfide bond</keyword>
<evidence type="ECO:0000256" key="2">
    <source>
        <dbReference type="ARBA" id="ARBA00005683"/>
    </source>
</evidence>
<evidence type="ECO:0000256" key="3">
    <source>
        <dbReference type="ARBA" id="ARBA00022473"/>
    </source>
</evidence>
<evidence type="ECO:0000313" key="11">
    <source>
        <dbReference type="EnsemblMetazoa" id="tetur02g10080.1"/>
    </source>
</evidence>
<dbReference type="STRING" id="32264.T1JWZ5"/>
<dbReference type="InterPro" id="IPR009143">
    <property type="entry name" value="Wnt6"/>
</dbReference>
<dbReference type="GO" id="GO:0005615">
    <property type="term" value="C:extracellular space"/>
    <property type="evidence" value="ECO:0007669"/>
    <property type="project" value="TreeGrafter"/>
</dbReference>
<accession>T1JWZ5</accession>
<evidence type="ECO:0000256" key="10">
    <source>
        <dbReference type="SAM" id="SignalP"/>
    </source>
</evidence>
<evidence type="ECO:0000256" key="9">
    <source>
        <dbReference type="RuleBase" id="RU003500"/>
    </source>
</evidence>
<keyword evidence="12" id="KW-1185">Reference proteome</keyword>
<dbReference type="EnsemblMetazoa" id="tetur02g10080.1">
    <property type="protein sequence ID" value="tetur02g10080.1"/>
    <property type="gene ID" value="tetur02g10080"/>
</dbReference>
<gene>
    <name evidence="11" type="primary">107371220</name>
</gene>
<dbReference type="Proteomes" id="UP000015104">
    <property type="component" value="Unassembled WGS sequence"/>
</dbReference>
<dbReference type="eggNOG" id="KOG3913">
    <property type="taxonomic scope" value="Eukaryota"/>
</dbReference>
<dbReference type="InterPro" id="IPR018161">
    <property type="entry name" value="Wnt_CS"/>
</dbReference>
<dbReference type="GO" id="GO:0030182">
    <property type="term" value="P:neuron differentiation"/>
    <property type="evidence" value="ECO:0007669"/>
    <property type="project" value="TreeGrafter"/>
</dbReference>
<dbReference type="GO" id="GO:0005109">
    <property type="term" value="F:frizzled binding"/>
    <property type="evidence" value="ECO:0007669"/>
    <property type="project" value="TreeGrafter"/>
</dbReference>
<evidence type="ECO:0000256" key="4">
    <source>
        <dbReference type="ARBA" id="ARBA00022525"/>
    </source>
</evidence>
<dbReference type="GO" id="GO:0005125">
    <property type="term" value="F:cytokine activity"/>
    <property type="evidence" value="ECO:0007669"/>
    <property type="project" value="TreeGrafter"/>
</dbReference>
<keyword evidence="10" id="KW-0732">Signal</keyword>
<comment type="similarity">
    <text evidence="2 9">Belongs to the Wnt family.</text>
</comment>
<name>T1JWZ5_TETUR</name>
<evidence type="ECO:0000256" key="1">
    <source>
        <dbReference type="ARBA" id="ARBA00004498"/>
    </source>
</evidence>
<dbReference type="EMBL" id="CAEY01000818">
    <property type="status" value="NOT_ANNOTATED_CDS"/>
    <property type="molecule type" value="Genomic_DNA"/>
</dbReference>
<evidence type="ECO:0000256" key="8">
    <source>
        <dbReference type="ARBA" id="ARBA00023288"/>
    </source>
</evidence>
<reference evidence="11" key="2">
    <citation type="submission" date="2015-06" db="UniProtKB">
        <authorList>
            <consortium name="EnsemblMetazoa"/>
        </authorList>
    </citation>
    <scope>IDENTIFICATION</scope>
</reference>
<dbReference type="FunFam" id="3.30.2460.20:FF:000001">
    <property type="entry name" value="Wnt homolog"/>
    <property type="match status" value="1"/>
</dbReference>
<organism evidence="11 12">
    <name type="scientific">Tetranychus urticae</name>
    <name type="common">Two-spotted spider mite</name>
    <dbReference type="NCBI Taxonomy" id="32264"/>
    <lineage>
        <taxon>Eukaryota</taxon>
        <taxon>Metazoa</taxon>
        <taxon>Ecdysozoa</taxon>
        <taxon>Arthropoda</taxon>
        <taxon>Chelicerata</taxon>
        <taxon>Arachnida</taxon>
        <taxon>Acari</taxon>
        <taxon>Acariformes</taxon>
        <taxon>Trombidiformes</taxon>
        <taxon>Prostigmata</taxon>
        <taxon>Eleutherengona</taxon>
        <taxon>Raphignathae</taxon>
        <taxon>Tetranychoidea</taxon>
        <taxon>Tetranychidae</taxon>
        <taxon>Tetranychus</taxon>
    </lineage>
</organism>
<comment type="subcellular location">
    <subcellularLocation>
        <location evidence="1 9">Secreted</location>
        <location evidence="1 9">Extracellular space</location>
        <location evidence="1 9">Extracellular matrix</location>
    </subcellularLocation>
</comment>
<dbReference type="SMART" id="SM00097">
    <property type="entry name" value="WNT1"/>
    <property type="match status" value="1"/>
</dbReference>
<dbReference type="GO" id="GO:0000902">
    <property type="term" value="P:cell morphogenesis"/>
    <property type="evidence" value="ECO:0007669"/>
    <property type="project" value="UniProtKB-ARBA"/>
</dbReference>
<dbReference type="OMA" id="ANWWYLG"/>
<evidence type="ECO:0000256" key="7">
    <source>
        <dbReference type="ARBA" id="ARBA00023157"/>
    </source>
</evidence>
<dbReference type="Pfam" id="PF00110">
    <property type="entry name" value="wnt"/>
    <property type="match status" value="1"/>
</dbReference>
<dbReference type="GO" id="GO:0060070">
    <property type="term" value="P:canonical Wnt signaling pathway"/>
    <property type="evidence" value="ECO:0007669"/>
    <property type="project" value="TreeGrafter"/>
</dbReference>
<comment type="function">
    <text evidence="9">Ligand for members of the frizzled family of seven transmembrane receptors.</text>
</comment>
<proteinExistence type="inferred from homology"/>
<feature type="signal peptide" evidence="10">
    <location>
        <begin position="1"/>
        <end position="22"/>
    </location>
</feature>
<dbReference type="PROSITE" id="PS00246">
    <property type="entry name" value="WNT1"/>
    <property type="match status" value="1"/>
</dbReference>
<dbReference type="HOGENOM" id="CLU_033039_1_3_1"/>
<keyword evidence="8" id="KW-0449">Lipoprotein</keyword>
<keyword evidence="6 9" id="KW-0879">Wnt signaling pathway</keyword>
<keyword evidence="4" id="KW-0964">Secreted</keyword>
<evidence type="ECO:0000256" key="6">
    <source>
        <dbReference type="ARBA" id="ARBA00022687"/>
    </source>
</evidence>
<dbReference type="AlphaFoldDB" id="T1JWZ5"/>
<dbReference type="Gene3D" id="3.30.2460.20">
    <property type="match status" value="1"/>
</dbReference>
<dbReference type="PRINTS" id="PR01349">
    <property type="entry name" value="WNTPROTEIN"/>
</dbReference>
<feature type="chain" id="PRO_5004580752" description="Protein Wnt" evidence="10">
    <location>
        <begin position="23"/>
        <end position="355"/>
    </location>
</feature>
<sequence length="355" mass="40106">MIYATVIISFIINLINSPLVSSSWWSLGIPTSHKEILEIKPTSAKAHCRGLSSLEDNQKQLCELNHHILQAISKGAKLGIDECQHQFRRNRWNCTTFEDHPKIFGSVVESRSREKAYIYAISAAGLSYTVTKACSQSLLANCSCDNGIRSKTTKGKWNWGGCSDDIQYGSLFSRSFLDSLEDNSTADGLMNLHNNEAGRSILKSKMERVCKCHGVSGSCTMRVCWRKLGSFRGIGDELMKRFDGATKVRLVARKTKPRLKPITKEIKKPSRRDLVFLEPSLNYCERNETLKILGTQGRRCNATSLDTDSCKLLCCGRGYHTMVRSVQDKCNCKFIWCCRVDCQKCMVQKEEHFCN</sequence>
<protein>
    <recommendedName>
        <fullName evidence="9">Protein Wnt</fullName>
    </recommendedName>
</protein>
<reference evidence="12" key="1">
    <citation type="submission" date="2011-08" db="EMBL/GenBank/DDBJ databases">
        <authorList>
            <person name="Rombauts S."/>
        </authorList>
    </citation>
    <scope>NUCLEOTIDE SEQUENCE</scope>
    <source>
        <strain evidence="12">London</strain>
    </source>
</reference>
<evidence type="ECO:0000256" key="5">
    <source>
        <dbReference type="ARBA" id="ARBA00022530"/>
    </source>
</evidence>
<dbReference type="PANTHER" id="PTHR12027:SF99">
    <property type="entry name" value="PROTEIN WNT"/>
    <property type="match status" value="1"/>
</dbReference>
<dbReference type="InterPro" id="IPR005817">
    <property type="entry name" value="Wnt"/>
</dbReference>
<dbReference type="GO" id="GO:0045165">
    <property type="term" value="P:cell fate commitment"/>
    <property type="evidence" value="ECO:0007669"/>
    <property type="project" value="TreeGrafter"/>
</dbReference>